<dbReference type="InterPro" id="IPR044153">
    <property type="entry name" value="PIN_Pae0151-like"/>
</dbReference>
<comment type="cofactor">
    <cofactor evidence="6">
        <name>Mg(2+)</name>
        <dbReference type="ChEBI" id="CHEBI:18420"/>
    </cofactor>
</comment>
<name>A0ABZ1BVT9_9FIRM</name>
<keyword evidence="1 6" id="KW-1277">Toxin-antitoxin system</keyword>
<dbReference type="HAMAP" id="MF_00265">
    <property type="entry name" value="VapC_Nob1"/>
    <property type="match status" value="1"/>
</dbReference>
<evidence type="ECO:0000256" key="6">
    <source>
        <dbReference type="HAMAP-Rule" id="MF_00265"/>
    </source>
</evidence>
<dbReference type="PANTHER" id="PTHR35901">
    <property type="entry name" value="RIBONUCLEASE VAPC3"/>
    <property type="match status" value="1"/>
</dbReference>
<dbReference type="Pfam" id="PF01850">
    <property type="entry name" value="PIN"/>
    <property type="match status" value="1"/>
</dbReference>
<sequence length="144" mass="15116">MMSSRLVIDASVALSWAFEDEADVLSDRVLDALVDGVVVVPAVWPVEVSNGLVTAQRRGRITPAETARFLSLIGRLPVQVESFELGSMGSLVDAAREYNLSAYDASYLALAMSLGAPLATQDAALQEAATAAGVELFAGEGTRS</sequence>
<dbReference type="InterPro" id="IPR051619">
    <property type="entry name" value="TypeII_TA_RNase_PINc/VapC"/>
</dbReference>
<dbReference type="SUPFAM" id="SSF88723">
    <property type="entry name" value="PIN domain-like"/>
    <property type="match status" value="1"/>
</dbReference>
<dbReference type="InterPro" id="IPR022907">
    <property type="entry name" value="VapC_family"/>
</dbReference>
<dbReference type="EMBL" id="CP141615">
    <property type="protein sequence ID" value="WRP16625.1"/>
    <property type="molecule type" value="Genomic_DNA"/>
</dbReference>
<evidence type="ECO:0000256" key="2">
    <source>
        <dbReference type="ARBA" id="ARBA00022722"/>
    </source>
</evidence>
<dbReference type="Proteomes" id="UP001332192">
    <property type="component" value="Chromosome"/>
</dbReference>
<comment type="function">
    <text evidence="6">Toxic component of a toxin-antitoxin (TA) system. An RNase.</text>
</comment>
<dbReference type="Gene3D" id="3.40.50.1010">
    <property type="entry name" value="5'-nuclease"/>
    <property type="match status" value="1"/>
</dbReference>
<feature type="domain" description="PIN" evidence="7">
    <location>
        <begin position="7"/>
        <end position="129"/>
    </location>
</feature>
<evidence type="ECO:0000256" key="5">
    <source>
        <dbReference type="ARBA" id="ARBA00022842"/>
    </source>
</evidence>
<comment type="similarity">
    <text evidence="6">Belongs to the PINc/VapC protein family.</text>
</comment>
<proteinExistence type="inferred from homology"/>
<dbReference type="RefSeq" id="WP_324715897.1">
    <property type="nucleotide sequence ID" value="NZ_CP141615.1"/>
</dbReference>
<evidence type="ECO:0000313" key="8">
    <source>
        <dbReference type="EMBL" id="WRP16625.1"/>
    </source>
</evidence>
<dbReference type="PANTHER" id="PTHR35901:SF1">
    <property type="entry name" value="EXONUCLEASE VAPC9"/>
    <property type="match status" value="1"/>
</dbReference>
<evidence type="ECO:0000256" key="1">
    <source>
        <dbReference type="ARBA" id="ARBA00022649"/>
    </source>
</evidence>
<keyword evidence="6" id="KW-0800">Toxin</keyword>
<keyword evidence="2 6" id="KW-0540">Nuclease</keyword>
<evidence type="ECO:0000259" key="7">
    <source>
        <dbReference type="Pfam" id="PF01850"/>
    </source>
</evidence>
<keyword evidence="4 6" id="KW-0378">Hydrolase</keyword>
<reference evidence="8 9" key="1">
    <citation type="journal article" date="2024" name="Front. Microbiol.">
        <title>Novel thermophilic genera Geochorda gen. nov. and Carboxydochorda gen. nov. from the deep terrestrial subsurface reveal the ecophysiological diversity in the class Limnochordia.</title>
        <authorList>
            <person name="Karnachuk O.V."/>
            <person name="Lukina A.P."/>
            <person name="Avakyan M.R."/>
            <person name="Kadnikov V.V."/>
            <person name="Begmatov S."/>
            <person name="Beletsky A.V."/>
            <person name="Vlasova K.G."/>
            <person name="Novikov A.A."/>
            <person name="Shcherbakova V.A."/>
            <person name="Mardanov A.V."/>
            <person name="Ravin N.V."/>
        </authorList>
    </citation>
    <scope>NUCLEOTIDE SEQUENCE [LARGE SCALE GENOMIC DNA]</scope>
    <source>
        <strain evidence="8 9">L945</strain>
    </source>
</reference>
<organism evidence="8 9">
    <name type="scientific">Carboxydichorda subterranea</name>
    <dbReference type="NCBI Taxonomy" id="3109565"/>
    <lineage>
        <taxon>Bacteria</taxon>
        <taxon>Bacillati</taxon>
        <taxon>Bacillota</taxon>
        <taxon>Limnochordia</taxon>
        <taxon>Limnochordales</taxon>
        <taxon>Geochordaceae</taxon>
        <taxon>Carboxydichorda</taxon>
    </lineage>
</organism>
<protein>
    <recommendedName>
        <fullName evidence="6">Ribonuclease VapC</fullName>
        <shortName evidence="6">RNase VapC</shortName>
        <ecNumber evidence="6">3.1.-.-</ecNumber>
    </recommendedName>
    <alternativeName>
        <fullName evidence="6">Toxin VapC</fullName>
    </alternativeName>
</protein>
<accession>A0ABZ1BVT9</accession>
<dbReference type="CDD" id="cd09873">
    <property type="entry name" value="PIN_Pae0151-like"/>
    <property type="match status" value="1"/>
</dbReference>
<evidence type="ECO:0000256" key="4">
    <source>
        <dbReference type="ARBA" id="ARBA00022801"/>
    </source>
</evidence>
<gene>
    <name evidence="6" type="primary">vapC</name>
    <name evidence="8" type="ORF">U7230_11055</name>
</gene>
<dbReference type="InterPro" id="IPR002716">
    <property type="entry name" value="PIN_dom"/>
</dbReference>
<feature type="binding site" evidence="6">
    <location>
        <position position="104"/>
    </location>
    <ligand>
        <name>Mg(2+)</name>
        <dbReference type="ChEBI" id="CHEBI:18420"/>
    </ligand>
</feature>
<keyword evidence="5 6" id="KW-0460">Magnesium</keyword>
<keyword evidence="3 6" id="KW-0479">Metal-binding</keyword>
<keyword evidence="9" id="KW-1185">Reference proteome</keyword>
<dbReference type="InterPro" id="IPR029060">
    <property type="entry name" value="PIN-like_dom_sf"/>
</dbReference>
<evidence type="ECO:0000313" key="9">
    <source>
        <dbReference type="Proteomes" id="UP001332192"/>
    </source>
</evidence>
<evidence type="ECO:0000256" key="3">
    <source>
        <dbReference type="ARBA" id="ARBA00022723"/>
    </source>
</evidence>
<feature type="binding site" evidence="6">
    <location>
        <position position="9"/>
    </location>
    <ligand>
        <name>Mg(2+)</name>
        <dbReference type="ChEBI" id="CHEBI:18420"/>
    </ligand>
</feature>
<dbReference type="EC" id="3.1.-.-" evidence="6"/>